<feature type="transmembrane region" description="Helical" evidence="14">
    <location>
        <begin position="81"/>
        <end position="104"/>
    </location>
</feature>
<comment type="domain">
    <text evidence="13">The histidine box domains are involved in binding the catalytic metal ions.</text>
</comment>
<keyword evidence="7 14" id="KW-1133">Transmembrane helix</keyword>
<evidence type="ECO:0000313" key="16">
    <source>
        <dbReference type="EMBL" id="KAG5668454.1"/>
    </source>
</evidence>
<proteinExistence type="inferred from homology"/>
<dbReference type="InterPro" id="IPR005804">
    <property type="entry name" value="FA_desaturase_dom"/>
</dbReference>
<dbReference type="EMBL" id="JADBJN010000004">
    <property type="protein sequence ID" value="KAG5668454.1"/>
    <property type="molecule type" value="Genomic_DNA"/>
</dbReference>
<sequence>MLFCKPASTPLTLYVPMKKKMAPDAKVHQNVMKTESDENLKSNAPFRAEIQWRNVAVNLFIHLGFFVGLYYIITFKLQLKTFIYFFFLTCLCNLGVTIGVHRLWSHRSFKCTRPIKLLLTFFYTMAGQSSIFHWVQIHRVHHKFSETLKDPLDVNRGFFFAHVGWYCLSYHPECETEMKRIDMDDIKADKDLMFQYKYYSHLFTLLNFLSVLIPCYFWGESFKIAFWVCFVTRFAINFTQLNFTNSANHFIGKRPYDKTQSATDNIACTIFSFGEGYHNYHHVFPYDYRTGEFGDIGHYNLSAVIIDFWYKMGWVWDRKLVSQDMINRRVLRTGDGSHWLSHDEAHKNSIYGYGDKDIDEADQKELERMIG</sequence>
<keyword evidence="5" id="KW-0479">Metal-binding</keyword>
<feature type="transmembrane region" description="Helical" evidence="14">
    <location>
        <begin position="55"/>
        <end position="75"/>
    </location>
</feature>
<dbReference type="OrthoDB" id="10260134at2759"/>
<reference evidence="16" key="1">
    <citation type="submission" date="2021-03" db="EMBL/GenBank/DDBJ databases">
        <title>Chromosome level genome of the anhydrobiotic midge Polypedilum vanderplanki.</title>
        <authorList>
            <person name="Yoshida Y."/>
            <person name="Kikawada T."/>
            <person name="Gusev O."/>
        </authorList>
    </citation>
    <scope>NUCLEOTIDE SEQUENCE</scope>
    <source>
        <strain evidence="16">NIAS01</strain>
        <tissue evidence="16">Whole body or cell culture</tissue>
    </source>
</reference>
<dbReference type="PROSITE" id="PS00476">
    <property type="entry name" value="FATTY_ACID_DESATUR_1"/>
    <property type="match status" value="1"/>
</dbReference>
<dbReference type="CDD" id="cd03505">
    <property type="entry name" value="Delta9-FADS-like"/>
    <property type="match status" value="1"/>
</dbReference>
<keyword evidence="11 14" id="KW-0472">Membrane</keyword>
<dbReference type="GO" id="GO:0004768">
    <property type="term" value="F:stearoyl-CoA 9-desaturase activity"/>
    <property type="evidence" value="ECO:0007669"/>
    <property type="project" value="TreeGrafter"/>
</dbReference>
<dbReference type="PRINTS" id="PR00075">
    <property type="entry name" value="FACDDSATRASE"/>
</dbReference>
<keyword evidence="9" id="KW-0408">Iron</keyword>
<comment type="subcellular location">
    <subcellularLocation>
        <location evidence="1">Membrane</location>
        <topology evidence="1">Multi-pass membrane protein</topology>
    </subcellularLocation>
</comment>
<accession>A0A9J6BG49</accession>
<comment type="similarity">
    <text evidence="2 13">Belongs to the fatty acid desaturase type 1 family.</text>
</comment>
<feature type="transmembrane region" description="Helical" evidence="14">
    <location>
        <begin position="198"/>
        <end position="217"/>
    </location>
</feature>
<dbReference type="InterPro" id="IPR001522">
    <property type="entry name" value="FADS-1_CS"/>
</dbReference>
<organism evidence="16 17">
    <name type="scientific">Polypedilum vanderplanki</name>
    <name type="common">Sleeping chironomid midge</name>
    <dbReference type="NCBI Taxonomy" id="319348"/>
    <lineage>
        <taxon>Eukaryota</taxon>
        <taxon>Metazoa</taxon>
        <taxon>Ecdysozoa</taxon>
        <taxon>Arthropoda</taxon>
        <taxon>Hexapoda</taxon>
        <taxon>Insecta</taxon>
        <taxon>Pterygota</taxon>
        <taxon>Neoptera</taxon>
        <taxon>Endopterygota</taxon>
        <taxon>Diptera</taxon>
        <taxon>Nematocera</taxon>
        <taxon>Chironomoidea</taxon>
        <taxon>Chironomidae</taxon>
        <taxon>Chironominae</taxon>
        <taxon>Polypedilum</taxon>
        <taxon>Polypedilum</taxon>
    </lineage>
</organism>
<dbReference type="InterPro" id="IPR015876">
    <property type="entry name" value="Acyl-CoA_DS"/>
</dbReference>
<keyword evidence="6" id="KW-0276">Fatty acid metabolism</keyword>
<evidence type="ECO:0000256" key="2">
    <source>
        <dbReference type="ARBA" id="ARBA00009295"/>
    </source>
</evidence>
<dbReference type="Pfam" id="PF00487">
    <property type="entry name" value="FA_desaturase"/>
    <property type="match status" value="1"/>
</dbReference>
<evidence type="ECO:0000256" key="13">
    <source>
        <dbReference type="RuleBase" id="RU000581"/>
    </source>
</evidence>
<evidence type="ECO:0000256" key="11">
    <source>
        <dbReference type="ARBA" id="ARBA00023136"/>
    </source>
</evidence>
<keyword evidence="3 13" id="KW-0444">Lipid biosynthesis</keyword>
<evidence type="ECO:0000256" key="10">
    <source>
        <dbReference type="ARBA" id="ARBA00023098"/>
    </source>
</evidence>
<dbReference type="GO" id="GO:0005506">
    <property type="term" value="F:iron ion binding"/>
    <property type="evidence" value="ECO:0007669"/>
    <property type="project" value="TreeGrafter"/>
</dbReference>
<dbReference type="PANTHER" id="PTHR11351">
    <property type="entry name" value="ACYL-COA DESATURASE"/>
    <property type="match status" value="1"/>
</dbReference>
<keyword evidence="4 13" id="KW-0812">Transmembrane</keyword>
<evidence type="ECO:0000256" key="7">
    <source>
        <dbReference type="ARBA" id="ARBA00022989"/>
    </source>
</evidence>
<evidence type="ECO:0000256" key="9">
    <source>
        <dbReference type="ARBA" id="ARBA00023004"/>
    </source>
</evidence>
<evidence type="ECO:0000259" key="15">
    <source>
        <dbReference type="Pfam" id="PF00487"/>
    </source>
</evidence>
<feature type="domain" description="Fatty acid desaturase" evidence="15">
    <location>
        <begin position="85"/>
        <end position="303"/>
    </location>
</feature>
<evidence type="ECO:0000256" key="1">
    <source>
        <dbReference type="ARBA" id="ARBA00004141"/>
    </source>
</evidence>
<evidence type="ECO:0000256" key="3">
    <source>
        <dbReference type="ARBA" id="ARBA00022516"/>
    </source>
</evidence>
<protein>
    <recommendedName>
        <fullName evidence="15">Fatty acid desaturase domain-containing protein</fullName>
    </recommendedName>
</protein>
<evidence type="ECO:0000256" key="8">
    <source>
        <dbReference type="ARBA" id="ARBA00023002"/>
    </source>
</evidence>
<evidence type="ECO:0000256" key="6">
    <source>
        <dbReference type="ARBA" id="ARBA00022832"/>
    </source>
</evidence>
<dbReference type="Proteomes" id="UP001107558">
    <property type="component" value="Chromosome 4"/>
</dbReference>
<dbReference type="GO" id="GO:0006636">
    <property type="term" value="P:unsaturated fatty acid biosynthetic process"/>
    <property type="evidence" value="ECO:0007669"/>
    <property type="project" value="TreeGrafter"/>
</dbReference>
<evidence type="ECO:0000256" key="14">
    <source>
        <dbReference type="SAM" id="Phobius"/>
    </source>
</evidence>
<comment type="caution">
    <text evidence="16">The sequence shown here is derived from an EMBL/GenBank/DDBJ whole genome shotgun (WGS) entry which is preliminary data.</text>
</comment>
<gene>
    <name evidence="16" type="ORF">PVAND_016394</name>
</gene>
<evidence type="ECO:0000256" key="12">
    <source>
        <dbReference type="ARBA" id="ARBA00023160"/>
    </source>
</evidence>
<evidence type="ECO:0000256" key="4">
    <source>
        <dbReference type="ARBA" id="ARBA00022692"/>
    </source>
</evidence>
<dbReference type="PANTHER" id="PTHR11351:SF61">
    <property type="entry name" value="RH14937P"/>
    <property type="match status" value="1"/>
</dbReference>
<comment type="cofactor">
    <cofactor evidence="13">
        <name>Fe(2+)</name>
        <dbReference type="ChEBI" id="CHEBI:29033"/>
    </cofactor>
</comment>
<evidence type="ECO:0000313" key="17">
    <source>
        <dbReference type="Proteomes" id="UP001107558"/>
    </source>
</evidence>
<evidence type="ECO:0000256" key="5">
    <source>
        <dbReference type="ARBA" id="ARBA00022723"/>
    </source>
</evidence>
<dbReference type="GO" id="GO:0005789">
    <property type="term" value="C:endoplasmic reticulum membrane"/>
    <property type="evidence" value="ECO:0007669"/>
    <property type="project" value="TreeGrafter"/>
</dbReference>
<keyword evidence="10" id="KW-0443">Lipid metabolism</keyword>
<name>A0A9J6BG49_POLVA</name>
<keyword evidence="12 13" id="KW-0275">Fatty acid biosynthesis</keyword>
<keyword evidence="8 13" id="KW-0560">Oxidoreductase</keyword>
<keyword evidence="17" id="KW-1185">Reference proteome</keyword>
<dbReference type="AlphaFoldDB" id="A0A9J6BG49"/>